<reference evidence="9" key="1">
    <citation type="submission" date="2016-01" db="EMBL/GenBank/DDBJ databases">
        <title>Reference transcriptome for the parasite Schistocephalus solidus: insights into the molecular evolution of parasitism.</title>
        <authorList>
            <person name="Hebert F.O."/>
            <person name="Grambauer S."/>
            <person name="Barber I."/>
            <person name="Landry C.R."/>
            <person name="Aubin-Horth N."/>
        </authorList>
    </citation>
    <scope>NUCLEOTIDE SEQUENCE</scope>
</reference>
<dbReference type="InterPro" id="IPR055098">
    <property type="entry name" value="Ig_NUP210_3rd"/>
</dbReference>
<evidence type="ECO:0000259" key="5">
    <source>
        <dbReference type="Pfam" id="PF22963"/>
    </source>
</evidence>
<feature type="domain" description="NUP210 Ig-like" evidence="4">
    <location>
        <begin position="749"/>
        <end position="858"/>
    </location>
</feature>
<feature type="domain" description="NUP210 Ig-like" evidence="7">
    <location>
        <begin position="119"/>
        <end position="228"/>
    </location>
</feature>
<evidence type="ECO:0000259" key="8">
    <source>
        <dbReference type="Pfam" id="PF24991"/>
    </source>
</evidence>
<keyword evidence="2" id="KW-0812">Transmembrane</keyword>
<evidence type="ECO:0000256" key="3">
    <source>
        <dbReference type="SAM" id="SignalP"/>
    </source>
</evidence>
<feature type="compositionally biased region" description="Basic and acidic residues" evidence="1">
    <location>
        <begin position="1895"/>
        <end position="1910"/>
    </location>
</feature>
<dbReference type="InterPro" id="IPR045197">
    <property type="entry name" value="NUP210-like"/>
</dbReference>
<dbReference type="Pfam" id="PF22967">
    <property type="entry name" value="Ig_NUP210_1st"/>
    <property type="match status" value="1"/>
</dbReference>
<keyword evidence="2" id="KW-1133">Transmembrane helix</keyword>
<accession>A0A0X3PJI2</accession>
<evidence type="ECO:0000256" key="2">
    <source>
        <dbReference type="SAM" id="Phobius"/>
    </source>
</evidence>
<gene>
    <name evidence="9" type="primary">PO210</name>
    <name evidence="9" type="ORF">TR117395</name>
</gene>
<dbReference type="PANTHER" id="PTHR23019:SF0">
    <property type="entry name" value="NUCLEAR PORE MEMBRANE GLYCOPROTEIN 210"/>
    <property type="match status" value="1"/>
</dbReference>
<evidence type="ECO:0000313" key="9">
    <source>
        <dbReference type="EMBL" id="JAP52101.1"/>
    </source>
</evidence>
<feature type="transmembrane region" description="Helical" evidence="2">
    <location>
        <begin position="2354"/>
        <end position="2374"/>
    </location>
</feature>
<dbReference type="InterPro" id="IPR055097">
    <property type="entry name" value="Ig_NUP210_2nd"/>
</dbReference>
<evidence type="ECO:0000256" key="1">
    <source>
        <dbReference type="SAM" id="MobiDB-lite"/>
    </source>
</evidence>
<dbReference type="Pfam" id="PF22969">
    <property type="entry name" value="Ig_NUP210_2nd"/>
    <property type="match status" value="1"/>
</dbReference>
<feature type="signal peptide" evidence="3">
    <location>
        <begin position="1"/>
        <end position="20"/>
    </location>
</feature>
<organism evidence="9">
    <name type="scientific">Schistocephalus solidus</name>
    <name type="common">Tapeworm</name>
    <dbReference type="NCBI Taxonomy" id="70667"/>
    <lineage>
        <taxon>Eukaryota</taxon>
        <taxon>Metazoa</taxon>
        <taxon>Spiralia</taxon>
        <taxon>Lophotrochozoa</taxon>
        <taxon>Platyhelminthes</taxon>
        <taxon>Cestoda</taxon>
        <taxon>Eucestoda</taxon>
        <taxon>Diphyllobothriidea</taxon>
        <taxon>Diphyllobothriidae</taxon>
        <taxon>Schistocephalus</taxon>
    </lineage>
</organism>
<dbReference type="InterPro" id="IPR055099">
    <property type="entry name" value="Ig_NUP210_7th"/>
</dbReference>
<dbReference type="InterPro" id="IPR055096">
    <property type="entry name" value="Ig_NUP210_1st"/>
</dbReference>
<dbReference type="Pfam" id="PF22962">
    <property type="entry name" value="Ig_NUP210_7th"/>
    <property type="match status" value="1"/>
</dbReference>
<evidence type="ECO:0000259" key="7">
    <source>
        <dbReference type="Pfam" id="PF22969"/>
    </source>
</evidence>
<keyword evidence="3" id="KW-0732">Signal</keyword>
<protein>
    <submittedName>
        <fullName evidence="9">Nuclear pore membrane glycoprotein 210</fullName>
    </submittedName>
</protein>
<feature type="domain" description="NUP210 fourth Ig-like" evidence="8">
    <location>
        <begin position="385"/>
        <end position="462"/>
    </location>
</feature>
<name>A0A0X3PJI2_SCHSO</name>
<keyword evidence="2" id="KW-0472">Membrane</keyword>
<evidence type="ECO:0000259" key="4">
    <source>
        <dbReference type="Pfam" id="PF22962"/>
    </source>
</evidence>
<dbReference type="Pfam" id="PF22963">
    <property type="entry name" value="Ig_NUP210_3rd"/>
    <property type="match status" value="1"/>
</dbReference>
<dbReference type="GO" id="GO:0005643">
    <property type="term" value="C:nuclear pore"/>
    <property type="evidence" value="ECO:0007669"/>
    <property type="project" value="TreeGrafter"/>
</dbReference>
<feature type="region of interest" description="Disordered" evidence="1">
    <location>
        <begin position="1887"/>
        <end position="1910"/>
    </location>
</feature>
<evidence type="ECO:0000259" key="6">
    <source>
        <dbReference type="Pfam" id="PF22967"/>
    </source>
</evidence>
<dbReference type="EMBL" id="GEEE01011124">
    <property type="protein sequence ID" value="JAP52101.1"/>
    <property type="molecule type" value="Transcribed_RNA"/>
</dbReference>
<feature type="domain" description="NUP210 Ig-like" evidence="6">
    <location>
        <begin position="21"/>
        <end position="110"/>
    </location>
</feature>
<proteinExistence type="predicted"/>
<dbReference type="PANTHER" id="PTHR23019">
    <property type="entry name" value="NUCLEAR PORE MEMBRANE GLYCOPROTEIN GP210-RELATED"/>
    <property type="match status" value="1"/>
</dbReference>
<dbReference type="Pfam" id="PF24991">
    <property type="entry name" value="Ig_NUP210_4th"/>
    <property type="match status" value="1"/>
</dbReference>
<sequence>MLLAACALALLQSWLSVAAAFKLSDSKLLLPYYSYTPVNYTLTGSGSSCYKWWSGTPEVVTVVPLGESGELCSNKVSVTAVWQSKVRVTSTIYAEDSHTGHILKCDVIVDDIHSIKIGTTTQELYLHNTPESLVVNAYDEYGNTFSSLDGIPFEWKIQSDSEQGLDTSGNGVLRFLTWTESEYSTPYRLSALESEGLQGYMQLVSGLRTGSAVVSVSLKESVYDNVPPARVHLLVMANAQLHPPVLYMIPNTLATFHVHVVRSDGSEEIKLPSKHYFLSVTDTHIADLDPPTGATITALVYGQTTVTLLDRNVEDAISSLRLNLTDAMDNDTQLLAHHRRPTSIVNVVEPAYFRFTLEPYLVSNETSFCVSASLHSSAAQNHLPNQWTLETGKTYKLIINVFDQNNHKIYSADNQRILANFSQPKVEIVSSTSCGSMHVIRPLETGAVTLKANLIEVIHKSGRSIPLDHPISGSQEITIFSSVSLLPNRLNLAWNPSLNGTITDFGGAYALKPSGGSGEYTWTVLEASKNSKGMHAESSAVATVSNNGELLPRNFGTAVVVVSDLRNPATCSYSIVNISPVSNLAFSLGRVEVFLPRQPLSLDSDRLKSALQTRQIETDLADLTFTSIPEAKLRLPLSSSEKNSNAILTIGLTAVDADSNPLTACHNLPIRIHPTDPLIVKVLPGFSYPPPTANLSDPLPCAFFRVIGLREGFTELEASYVGPSEETMRSSSLFPVAVYRDIKFLAGASTLAVAVGSSLRVSHIRGPLPWPLDSSHYFIDVRMSTSPQIQTSALPKLLQAPRPVTMKPVPNEDNSVYSFVLRCEASGRFDVHVIVGNEPSRTNVKPAVLTAPITLLCEVPSSLNLIPQLHLPILPPGLPACPFANRSSWSTEDTVLVTNKAPLRVELMFKGSSGLELFGTDSLVTVAHLSGDTKTEKIFTDVEPHIHVPTSLSVVSDLATHRQRSFFDITPRLPGVSAGTVLVKVVAKHEWPGEESPVLAASLSVRFSPPVSIYPSNDFQLLFHTKAASDVHLADGSGFFHLSVFSANDQPNTNTPRQLCLAVNSQPLGSDTENIDQLSPSDRLHTKRNFVLSPKCLGRAVFKVTDVCFPDPTSNEKANHAATDQRIVSVVGLGSLRLYAPSQIELNTEADAFVRAFDTDGNLLSSRFASLVPLKLLPFERDGGPSPSPDTILGLPKAWASQDVGFWAASKTPGSASRPGIAVFRVRGQAVGSTRLRVRSDVNTGLIGAGILSNAVDINIFSPLRLEPCNFNLLLGGAYEINAFGGPQPRSLDFSVSGSGQQPLEVELSSISSTENGVLVRSGLGSTGTVVVKAKAFSTTGYANLNVTDFDFWNLSVPTGALSSESECPVNLVALSGIRIGCPLREYVGGSNAARDASGAAAEEAVTTPTGDSRVLIASRRSADGSYEGGAPIWAEGIVARRGRDRHQPALVTPMGMSDLLPPLRFSWRLTPPMPSASAELVHWLSQLNVEPDETNLVSGMVLVGLSPGQVRLQLTVFTEDESLTGQLVSFVGEQNDRRVKPVSRLSKELLINVIPRLSLAFPPRMNPQILMSPHGRLRIRLPASIATESSVGVKYSIDCPSSIVMHNTSSSVTKLASVSASGLLEAGAAEACNGWSTWRAAECFCLLHVSYSSSPSSEQHQQSESATQSLKIEVVVKPPRYVLARAQRTAGMLKSAGLPFGGPYPIALSFHDEQGEAFDAVADEFMGFHVEAHRSNLVDYYMEQRSDAQEGSWPPCLGLLMVRMVSPLHAADSDVLQAATTLNLRPGNTASAAAMSSDSVAAPDRHVYFFSSYVTLPTGPQLTVDGVSEFVAGQWTCLPSMPQGPGLWSSSDPSVLWIDNESGFMLPLRAGRVHLLFSPTMAAVGASSQRPHRQGSDAEKHRPQEQTGDSHDQLAFLGQVIVLDFYDLQPAALKPLRGFLAVVKDASSSQQSSVTERTDRDSLLAGGSLGLEFGGSDLELQFILGASSALSRKSAGVRHLGNGRCASAVSHDRLDELTRVTPFVCSVRLHAGNEPAPRLPAWLRAYLLAERYVQMGGSTSEPSLLPPLSLLSVMPTLSDTHFTARLTPNTGGRDEDTGTWVCSVRYSATSVAGSTGSFSTALDPYAMLASLMPGARLIVQVFDATQPSSESAALATTEVPLTPPFRLLVPPVHLSSQVHLLLTPRSNAAHLLVFVPPATLATMEATQTLLKARSLRPDVLAIHSAPRPVASVEEDIRQAFVRLADSPLSAAHTELMVNISRLVENEAEVSTEQTLGGGLVWTIGLRSLPTKVAMDLMVEVVISLRTTGQHVSVPVRVLTRSISDVASGSTSEGDDANAEGGILSGGFWTELPWLQFILLIFITWALLLAAHLVTKAMNVNGTADTLTSPSATKNLPPLPTAAGTSTLWTQGFGQPGNRYSSEALGSLSRIPRAFGSPAPNGYRNSTFSPTTGVRAYGDSANEQRTAVFRGSSPSRLREAFDNSL</sequence>
<dbReference type="InterPro" id="IPR056897">
    <property type="entry name" value="Ig_NUP210_4th"/>
</dbReference>
<feature type="chain" id="PRO_5007051155" evidence="3">
    <location>
        <begin position="21"/>
        <end position="2485"/>
    </location>
</feature>
<feature type="domain" description="NUP210 Ig-like" evidence="5">
    <location>
        <begin position="238"/>
        <end position="316"/>
    </location>
</feature>